<dbReference type="InterPro" id="IPR050638">
    <property type="entry name" value="AA-Vitamin_Transporters"/>
</dbReference>
<dbReference type="PANTHER" id="PTHR32322">
    <property type="entry name" value="INNER MEMBRANE TRANSPORTER"/>
    <property type="match status" value="1"/>
</dbReference>
<evidence type="ECO:0000256" key="2">
    <source>
        <dbReference type="ARBA" id="ARBA00022692"/>
    </source>
</evidence>
<dbReference type="Proteomes" id="UP000036902">
    <property type="component" value="Chromosome"/>
</dbReference>
<reference evidence="8" key="1">
    <citation type="submission" date="2016-03" db="EMBL/GenBank/DDBJ databases">
        <authorList>
            <person name="Ma C."/>
            <person name="Zhou S."/>
            <person name="Yang G."/>
        </authorList>
    </citation>
    <scope>NUCLEOTIDE SEQUENCE [LARGE SCALE GENOMIC DNA]</scope>
    <source>
        <strain evidence="8">SgZ-1</strain>
    </source>
</reference>
<feature type="transmembrane region" description="Helical" evidence="5">
    <location>
        <begin position="265"/>
        <end position="286"/>
    </location>
</feature>
<dbReference type="InterPro" id="IPR037185">
    <property type="entry name" value="EmrE-like"/>
</dbReference>
<feature type="domain" description="EamA" evidence="6">
    <location>
        <begin position="10"/>
        <end position="136"/>
    </location>
</feature>
<feature type="transmembrane region" description="Helical" evidence="5">
    <location>
        <begin position="146"/>
        <end position="167"/>
    </location>
</feature>
<dbReference type="EMBL" id="CP014646">
    <property type="protein sequence ID" value="AMO36547.1"/>
    <property type="molecule type" value="Genomic_DNA"/>
</dbReference>
<feature type="domain" description="EamA" evidence="6">
    <location>
        <begin position="149"/>
        <end position="281"/>
    </location>
</feature>
<dbReference type="RefSeq" id="WP_048704074.1">
    <property type="nucleotide sequence ID" value="NZ_CP014646.1"/>
</dbReference>
<sequence>MKPRDLVELFVLAAIWGASFLLMRIAAPALGAFPLMALRVGLAAVVLLPLLALQGGLEILLRRWKALLVVGFFASALPFVFYGYALQSVSAGLASIVNATTPLFTALVAWAWLNDRLTGTALAGMLLGLCGVVVLVWGQASFSAGGSGWAVLACLGATLSYGIAAALTKRHLTGVPPMATATGSQFFAALVLLAPAIASWPAQLPGVEVWLAVVVLAVVCTGLAYVIFFRLMASVGPSRTVTVTFLIPAFGMFWGAVVLDETISLRMLLGCGVILAGTGLATGVLARLPWRARRPD</sequence>
<name>A0A127K3L7_9RHOO</name>
<evidence type="ECO:0000256" key="5">
    <source>
        <dbReference type="SAM" id="Phobius"/>
    </source>
</evidence>
<comment type="subcellular location">
    <subcellularLocation>
        <location evidence="1">Membrane</location>
        <topology evidence="1">Multi-pass membrane protein</topology>
    </subcellularLocation>
</comment>
<dbReference type="PANTHER" id="PTHR32322:SF9">
    <property type="entry name" value="AMINO-ACID METABOLITE EFFLUX PUMP-RELATED"/>
    <property type="match status" value="1"/>
</dbReference>
<gene>
    <name evidence="7" type="ORF">AC731_006105</name>
</gene>
<dbReference type="GO" id="GO:0016020">
    <property type="term" value="C:membrane"/>
    <property type="evidence" value="ECO:0007669"/>
    <property type="project" value="UniProtKB-SubCell"/>
</dbReference>
<dbReference type="STRING" id="1134435.AC731_006105"/>
<evidence type="ECO:0000256" key="4">
    <source>
        <dbReference type="ARBA" id="ARBA00023136"/>
    </source>
</evidence>
<feature type="transmembrane region" description="Helical" evidence="5">
    <location>
        <begin position="7"/>
        <end position="27"/>
    </location>
</feature>
<feature type="transmembrane region" description="Helical" evidence="5">
    <location>
        <begin position="120"/>
        <end position="140"/>
    </location>
</feature>
<feature type="transmembrane region" description="Helical" evidence="5">
    <location>
        <begin position="240"/>
        <end position="259"/>
    </location>
</feature>
<dbReference type="Pfam" id="PF00892">
    <property type="entry name" value="EamA"/>
    <property type="match status" value="2"/>
</dbReference>
<dbReference type="SUPFAM" id="SSF103481">
    <property type="entry name" value="Multidrug resistance efflux transporter EmrE"/>
    <property type="match status" value="2"/>
</dbReference>
<accession>A0A127K3L7</accession>
<keyword evidence="3 5" id="KW-1133">Transmembrane helix</keyword>
<evidence type="ECO:0000259" key="6">
    <source>
        <dbReference type="Pfam" id="PF00892"/>
    </source>
</evidence>
<feature type="transmembrane region" description="Helical" evidence="5">
    <location>
        <begin position="33"/>
        <end position="53"/>
    </location>
</feature>
<keyword evidence="8" id="KW-1185">Reference proteome</keyword>
<evidence type="ECO:0000313" key="7">
    <source>
        <dbReference type="EMBL" id="AMO36547.1"/>
    </source>
</evidence>
<keyword evidence="4 5" id="KW-0472">Membrane</keyword>
<proteinExistence type="predicted"/>
<evidence type="ECO:0000313" key="8">
    <source>
        <dbReference type="Proteomes" id="UP000036902"/>
    </source>
</evidence>
<feature type="transmembrane region" description="Helical" evidence="5">
    <location>
        <begin position="179"/>
        <end position="197"/>
    </location>
</feature>
<dbReference type="Gene3D" id="1.10.3730.20">
    <property type="match status" value="1"/>
</dbReference>
<evidence type="ECO:0000256" key="3">
    <source>
        <dbReference type="ARBA" id="ARBA00022989"/>
    </source>
</evidence>
<dbReference type="AlphaFoldDB" id="A0A127K3L7"/>
<keyword evidence="2 5" id="KW-0812">Transmembrane</keyword>
<organism evidence="7 8">
    <name type="scientific">Thauera humireducens</name>
    <dbReference type="NCBI Taxonomy" id="1134435"/>
    <lineage>
        <taxon>Bacteria</taxon>
        <taxon>Pseudomonadati</taxon>
        <taxon>Pseudomonadota</taxon>
        <taxon>Betaproteobacteria</taxon>
        <taxon>Rhodocyclales</taxon>
        <taxon>Zoogloeaceae</taxon>
        <taxon>Thauera</taxon>
    </lineage>
</organism>
<feature type="transmembrane region" description="Helical" evidence="5">
    <location>
        <begin position="65"/>
        <end position="85"/>
    </location>
</feature>
<feature type="transmembrane region" description="Helical" evidence="5">
    <location>
        <begin position="209"/>
        <end position="228"/>
    </location>
</feature>
<dbReference type="KEGG" id="thu:AC731_006105"/>
<feature type="transmembrane region" description="Helical" evidence="5">
    <location>
        <begin position="91"/>
        <end position="113"/>
    </location>
</feature>
<evidence type="ECO:0000256" key="1">
    <source>
        <dbReference type="ARBA" id="ARBA00004141"/>
    </source>
</evidence>
<protein>
    <recommendedName>
        <fullName evidence="6">EamA domain-containing protein</fullName>
    </recommendedName>
</protein>
<dbReference type="InterPro" id="IPR000620">
    <property type="entry name" value="EamA_dom"/>
</dbReference>